<evidence type="ECO:0000313" key="4">
    <source>
        <dbReference type="Proteomes" id="UP000444980"/>
    </source>
</evidence>
<accession>A0A7M3SVP0</accession>
<name>A0A7M3SVP0_9ACTN</name>
<protein>
    <submittedName>
        <fullName evidence="3">Putative Mce family protein</fullName>
    </submittedName>
</protein>
<dbReference type="PANTHER" id="PTHR33371">
    <property type="entry name" value="INTERMEMBRANE PHOSPHOLIPID TRANSPORT SYSTEM BINDING PROTEIN MLAD-RELATED"/>
    <property type="match status" value="1"/>
</dbReference>
<evidence type="ECO:0000313" key="3">
    <source>
        <dbReference type="EMBL" id="GED96714.1"/>
    </source>
</evidence>
<dbReference type="PANTHER" id="PTHR33371:SF18">
    <property type="entry name" value="MCE-FAMILY PROTEIN MCE3C"/>
    <property type="match status" value="1"/>
</dbReference>
<keyword evidence="1" id="KW-0472">Membrane</keyword>
<dbReference type="OrthoDB" id="4379218at2"/>
<gene>
    <name evidence="3" type="ORF">nbrc107697_07530</name>
</gene>
<reference evidence="4" key="1">
    <citation type="submission" date="2019-06" db="EMBL/GenBank/DDBJ databases">
        <title>Gordonia isolated from sludge of a wastewater treatment plant.</title>
        <authorList>
            <person name="Tamura T."/>
            <person name="Aoyama K."/>
            <person name="Kang Y."/>
            <person name="Saito S."/>
            <person name="Akiyama N."/>
            <person name="Yazawa K."/>
            <person name="Gonoi T."/>
            <person name="Mikami Y."/>
        </authorList>
    </citation>
    <scope>NUCLEOTIDE SEQUENCE [LARGE SCALE GENOMIC DNA]</scope>
    <source>
        <strain evidence="4">NBRC 107697</strain>
    </source>
</reference>
<comment type="caution">
    <text evidence="3">The sequence shown here is derived from an EMBL/GenBank/DDBJ whole genome shotgun (WGS) entry which is preliminary data.</text>
</comment>
<dbReference type="Pfam" id="PF02470">
    <property type="entry name" value="MlaD"/>
    <property type="match status" value="1"/>
</dbReference>
<feature type="domain" description="Mce/MlaD" evidence="2">
    <location>
        <begin position="44"/>
        <end position="117"/>
    </location>
</feature>
<organism evidence="3 4">
    <name type="scientific">Gordonia crocea</name>
    <dbReference type="NCBI Taxonomy" id="589162"/>
    <lineage>
        <taxon>Bacteria</taxon>
        <taxon>Bacillati</taxon>
        <taxon>Actinomycetota</taxon>
        <taxon>Actinomycetes</taxon>
        <taxon>Mycobacteriales</taxon>
        <taxon>Gordoniaceae</taxon>
        <taxon>Gordonia</taxon>
    </lineage>
</organism>
<proteinExistence type="predicted"/>
<dbReference type="AlphaFoldDB" id="A0A7M3SVP0"/>
<evidence type="ECO:0000259" key="2">
    <source>
        <dbReference type="Pfam" id="PF02470"/>
    </source>
</evidence>
<dbReference type="GO" id="GO:0005576">
    <property type="term" value="C:extracellular region"/>
    <property type="evidence" value="ECO:0007669"/>
    <property type="project" value="TreeGrafter"/>
</dbReference>
<dbReference type="InterPro" id="IPR003399">
    <property type="entry name" value="Mce/MlaD"/>
</dbReference>
<keyword evidence="1" id="KW-1133">Transmembrane helix</keyword>
<dbReference type="EMBL" id="BJOU01000001">
    <property type="protein sequence ID" value="GED96714.1"/>
    <property type="molecule type" value="Genomic_DNA"/>
</dbReference>
<sequence>MRKLLSDLGIIGNSDVRWGLVGMAAAAVGLVVAGLIFIIPFGERTYTAYMKNSGQLQPGDEVRIAGVNVGKVRSVSLDGARVKARFTVDSGEILGDATSVEVKLLTPVGGHYLAVKPAGDRPLGDVPIPEHRASDSVELTQVMESAAPAFGAFDGSTLRQTILEVNRAIDGQPLAVRNLLTDATDLMTGLARQSDQLDTGRRVADEYVAAIANDKALLAEFVRQLGVVAVKLGKQRENIVTTFQSLRRLAKFVQRPIMAFGDQIEPSISNVEEVFRTLTADLSKIDRAIAGLTEAIQTLSRMLGFKGILFDQSRIVVRNSGLCVPGPGQRC</sequence>
<evidence type="ECO:0000256" key="1">
    <source>
        <dbReference type="SAM" id="Phobius"/>
    </source>
</evidence>
<keyword evidence="1" id="KW-0812">Transmembrane</keyword>
<dbReference type="InterPro" id="IPR052336">
    <property type="entry name" value="MlaD_Phospholipid_Transporter"/>
</dbReference>
<dbReference type="Proteomes" id="UP000444980">
    <property type="component" value="Unassembled WGS sequence"/>
</dbReference>
<keyword evidence="4" id="KW-1185">Reference proteome</keyword>
<dbReference type="RefSeq" id="WP_161926145.1">
    <property type="nucleotide sequence ID" value="NZ_BJOU01000001.1"/>
</dbReference>
<feature type="transmembrane region" description="Helical" evidence="1">
    <location>
        <begin position="20"/>
        <end position="41"/>
    </location>
</feature>